<dbReference type="InterPro" id="IPR029063">
    <property type="entry name" value="SAM-dependent_MTases_sf"/>
</dbReference>
<comment type="pathway">
    <text evidence="1">Cofactor biosynthesis; adenosylcobalamin biosynthesis.</text>
</comment>
<evidence type="ECO:0000256" key="6">
    <source>
        <dbReference type="SAM" id="MobiDB-lite"/>
    </source>
</evidence>
<keyword evidence="4 8" id="KW-0808">Transferase</keyword>
<sequence>MHTVKTQGTLPGMTPPPESRKKRGKPPKQEPAAEQPAPELLPESLPEQAGHPEPLPDERSMPPAPAETTGSDGWPPMAEMLHNVMSPELVARGLFPVTVLGICAEADVLQACARLIDTADVICAGRTLLEAVGEKIKDAERLLPLTVPIAPVAQRIESLYAGGKRVLVLVNGDPLYFGIGATFIRALGADAVRVIPAVSILQLACARLGLPWHLVANISLHGRDNFTPLNVAAARGVPICALTDDVIGPDTLARHLLDRGADWFEAHVFEHLGTEQERERHLGLAETAEERFSSVCTTLLVPNAPVRRPYPGIAEKDLAVEGGVFTKPSVRATVLSLLRVRAHHTVWDIGAGSGVVALEACALAHAGHVVAVERNAVRAVCVYENRRRFGATVLDVCEGNAPHCLPPLPNPDRVFIGGGLSHEEGADILSHVWERLPGGGRVVTTCALLDTLDLCRTFFGARACAPEILHLNTALATPLGQGLRLAAQNPVFLVAAQKD</sequence>
<dbReference type="PANTHER" id="PTHR43182">
    <property type="entry name" value="COBALT-PRECORRIN-6B C(15)-METHYLTRANSFERASE (DECARBOXYLATING)"/>
    <property type="match status" value="1"/>
</dbReference>
<organism evidence="8 9">
    <name type="scientific">Candidatus Desulfovibrio kirbyi</name>
    <dbReference type="NCBI Taxonomy" id="2696086"/>
    <lineage>
        <taxon>Bacteria</taxon>
        <taxon>Pseudomonadati</taxon>
        <taxon>Thermodesulfobacteriota</taxon>
        <taxon>Desulfovibrionia</taxon>
        <taxon>Desulfovibrionales</taxon>
        <taxon>Desulfovibrionaceae</taxon>
        <taxon>Desulfovibrio</taxon>
    </lineage>
</organism>
<dbReference type="InterPro" id="IPR050714">
    <property type="entry name" value="Cobalamin_biosynth_MTase"/>
</dbReference>
<dbReference type="InterPro" id="IPR012818">
    <property type="entry name" value="CbiE"/>
</dbReference>
<accession>A0A6L2R464</accession>
<dbReference type="UniPathway" id="UPA00148"/>
<keyword evidence="5" id="KW-0949">S-adenosyl-L-methionine</keyword>
<feature type="domain" description="Tetrapyrrole methylase" evidence="7">
    <location>
        <begin position="109"/>
        <end position="279"/>
    </location>
</feature>
<dbReference type="InterPro" id="IPR035996">
    <property type="entry name" value="4pyrrol_Methylase_sf"/>
</dbReference>
<name>A0A6L2R464_9BACT</name>
<dbReference type="Proteomes" id="UP000505077">
    <property type="component" value="Unassembled WGS sequence"/>
</dbReference>
<dbReference type="InterPro" id="IPR014008">
    <property type="entry name" value="Cbl_synth_MTase_CbiT"/>
</dbReference>
<dbReference type="GO" id="GO:0032259">
    <property type="term" value="P:methylation"/>
    <property type="evidence" value="ECO:0007669"/>
    <property type="project" value="UniProtKB-KW"/>
</dbReference>
<dbReference type="InterPro" id="IPR014776">
    <property type="entry name" value="4pyrrole_Mease_sub2"/>
</dbReference>
<comment type="caution">
    <text evidence="8">The sequence shown here is derived from an EMBL/GenBank/DDBJ whole genome shotgun (WGS) entry which is preliminary data.</text>
</comment>
<dbReference type="GO" id="GO:0009236">
    <property type="term" value="P:cobalamin biosynthetic process"/>
    <property type="evidence" value="ECO:0007669"/>
    <property type="project" value="UniProtKB-UniPathway"/>
</dbReference>
<evidence type="ECO:0000313" key="9">
    <source>
        <dbReference type="Proteomes" id="UP000505077"/>
    </source>
</evidence>
<dbReference type="SUPFAM" id="SSF53790">
    <property type="entry name" value="Tetrapyrrole methylase"/>
    <property type="match status" value="1"/>
</dbReference>
<evidence type="ECO:0000313" key="8">
    <source>
        <dbReference type="EMBL" id="GFH62371.1"/>
    </source>
</evidence>
<evidence type="ECO:0000259" key="7">
    <source>
        <dbReference type="Pfam" id="PF00590"/>
    </source>
</evidence>
<keyword evidence="3 8" id="KW-0489">Methyltransferase</keyword>
<feature type="region of interest" description="Disordered" evidence="6">
    <location>
        <begin position="1"/>
        <end position="78"/>
    </location>
</feature>
<dbReference type="Gene3D" id="3.40.50.150">
    <property type="entry name" value="Vaccinia Virus protein VP39"/>
    <property type="match status" value="1"/>
</dbReference>
<dbReference type="InterPro" id="IPR014777">
    <property type="entry name" value="4pyrrole_Mease_sub1"/>
</dbReference>
<reference evidence="8 9" key="1">
    <citation type="journal article" date="2020" name="ISME J.">
        <title>Parallel Reductive Genome Evolution in Desulfovibrio Ectosymbionts Independently Acquired by Trichonympha Protists in the Termite Gut.</title>
        <authorList>
            <person name="Takeuchi M."/>
            <person name="Kuwahara H."/>
            <person name="Murakami T."/>
            <person name="Takahashi K."/>
            <person name="Kajitani R."/>
            <person name="Toyoda A."/>
            <person name="Itoh T."/>
            <person name="Ohkuma M."/>
            <person name="Hongoh Y."/>
        </authorList>
    </citation>
    <scope>NUCLEOTIDE SEQUENCE [LARGE SCALE GENOMIC DNA]</scope>
    <source>
        <strain evidence="8">ZnDsv-02</strain>
    </source>
</reference>
<dbReference type="SUPFAM" id="SSF53335">
    <property type="entry name" value="S-adenosyl-L-methionine-dependent methyltransferases"/>
    <property type="match status" value="1"/>
</dbReference>
<dbReference type="CDD" id="cd02440">
    <property type="entry name" value="AdoMet_MTases"/>
    <property type="match status" value="1"/>
</dbReference>
<gene>
    <name evidence="8" type="primary">cbiET</name>
    <name evidence="8" type="ORF">ZNDK_0142</name>
</gene>
<evidence type="ECO:0000256" key="5">
    <source>
        <dbReference type="ARBA" id="ARBA00022691"/>
    </source>
</evidence>
<keyword evidence="2" id="KW-0169">Cobalamin biosynthesis</keyword>
<dbReference type="PANTHER" id="PTHR43182:SF1">
    <property type="entry name" value="COBALT-PRECORRIN-7 C(5)-METHYLTRANSFERASE"/>
    <property type="match status" value="1"/>
</dbReference>
<proteinExistence type="predicted"/>
<evidence type="ECO:0000256" key="1">
    <source>
        <dbReference type="ARBA" id="ARBA00004953"/>
    </source>
</evidence>
<dbReference type="CDD" id="cd11644">
    <property type="entry name" value="Precorrin-6Y-MT"/>
    <property type="match status" value="1"/>
</dbReference>
<dbReference type="Gene3D" id="3.40.1010.10">
    <property type="entry name" value="Cobalt-precorrin-4 Transmethylase, Domain 1"/>
    <property type="match status" value="1"/>
</dbReference>
<dbReference type="NCBIfam" id="TIGR02467">
    <property type="entry name" value="CbiE"/>
    <property type="match status" value="1"/>
</dbReference>
<dbReference type="GO" id="GO:0008276">
    <property type="term" value="F:protein methyltransferase activity"/>
    <property type="evidence" value="ECO:0007669"/>
    <property type="project" value="InterPro"/>
</dbReference>
<feature type="compositionally biased region" description="Low complexity" evidence="6">
    <location>
        <begin position="30"/>
        <end position="49"/>
    </location>
</feature>
<dbReference type="Gene3D" id="3.30.950.10">
    <property type="entry name" value="Methyltransferase, Cobalt-precorrin-4 Transmethylase, Domain 2"/>
    <property type="match status" value="1"/>
</dbReference>
<dbReference type="Pfam" id="PF00590">
    <property type="entry name" value="TP_methylase"/>
    <property type="match status" value="1"/>
</dbReference>
<protein>
    <submittedName>
        <fullName evidence="8">Precorrin-6Y C5,15-methyltransferase (Decarboxylating)</fullName>
    </submittedName>
</protein>
<dbReference type="NCBIfam" id="TIGR02469">
    <property type="entry name" value="CbiT"/>
    <property type="match status" value="1"/>
</dbReference>
<dbReference type="AlphaFoldDB" id="A0A6L2R464"/>
<evidence type="ECO:0000256" key="2">
    <source>
        <dbReference type="ARBA" id="ARBA00022573"/>
    </source>
</evidence>
<dbReference type="EMBL" id="BLLL01000001">
    <property type="protein sequence ID" value="GFH62371.1"/>
    <property type="molecule type" value="Genomic_DNA"/>
</dbReference>
<dbReference type="InterPro" id="IPR000878">
    <property type="entry name" value="4pyrrol_Mease"/>
</dbReference>
<evidence type="ECO:0000256" key="3">
    <source>
        <dbReference type="ARBA" id="ARBA00022603"/>
    </source>
</evidence>
<evidence type="ECO:0000256" key="4">
    <source>
        <dbReference type="ARBA" id="ARBA00022679"/>
    </source>
</evidence>